<reference evidence="1 2" key="1">
    <citation type="journal article" date="2003" name="Nature">
        <title>The genome of a motile marine Synechococcus.</title>
        <authorList>
            <person name="Palenik B."/>
            <person name="Brahamsha B."/>
            <person name="Larimer F."/>
            <person name="Land M."/>
            <person name="Hauser L."/>
            <person name="Chain P."/>
            <person name="Lamerdin J."/>
            <person name="Regala W."/>
            <person name="Allen E.A."/>
            <person name="McCarren J."/>
            <person name="Paulsen I."/>
            <person name="Dufresne A."/>
            <person name="Partensky F."/>
            <person name="Webb E."/>
            <person name="Waterbury J."/>
        </authorList>
    </citation>
    <scope>NUCLEOTIDE SEQUENCE [LARGE SCALE GENOMIC DNA]</scope>
    <source>
        <strain evidence="1 2">WH8102</strain>
    </source>
</reference>
<dbReference type="EMBL" id="BX569694">
    <property type="protein sequence ID" value="CAE08395.1"/>
    <property type="molecule type" value="Genomic_DNA"/>
</dbReference>
<dbReference type="STRING" id="84588.SYNW1880"/>
<dbReference type="PANTHER" id="PTHR36456">
    <property type="entry name" value="UPF0232 PROTEIN SCO3875"/>
    <property type="match status" value="1"/>
</dbReference>
<keyword evidence="2" id="KW-1185">Reference proteome</keyword>
<dbReference type="eggNOG" id="COG5512">
    <property type="taxonomic scope" value="Bacteria"/>
</dbReference>
<name>Q7U532_PARMW</name>
<accession>Q7U532</accession>
<dbReference type="PANTHER" id="PTHR36456:SF1">
    <property type="entry name" value="UPF0232 PROTEIN SCO3875"/>
    <property type="match status" value="1"/>
</dbReference>
<evidence type="ECO:0000313" key="2">
    <source>
        <dbReference type="Proteomes" id="UP000001422"/>
    </source>
</evidence>
<dbReference type="Proteomes" id="UP000001422">
    <property type="component" value="Chromosome"/>
</dbReference>
<proteinExistence type="predicted"/>
<protein>
    <recommendedName>
        <fullName evidence="3">DUF721 domain-containing protein</fullName>
    </recommendedName>
</protein>
<evidence type="ECO:0008006" key="3">
    <source>
        <dbReference type="Google" id="ProtNLM"/>
    </source>
</evidence>
<dbReference type="RefSeq" id="WP_011128738.1">
    <property type="nucleotide sequence ID" value="NC_005070.1"/>
</dbReference>
<dbReference type="InterPro" id="IPR007922">
    <property type="entry name" value="DciA-like"/>
</dbReference>
<sequence length="173" mass="19141">MAIAPDGQRHKLRGVELLQQAPPAPASPLGDCLDRLRQDWRRDGSLAGLWQDWPSIAGDLLATHCRPLSLQRGVLTVGASHPQWRQALQYNKPQLISALNSAGHPVRDLRIQQHHTGSAAQLPSEKDIWSRHPSRTDIHGMGTCPQCHRPAPNGEMALWSCCGFCHRQHLSDG</sequence>
<dbReference type="KEGG" id="syw:SYNW1880"/>
<evidence type="ECO:0000313" key="1">
    <source>
        <dbReference type="EMBL" id="CAE08395.1"/>
    </source>
</evidence>
<dbReference type="AlphaFoldDB" id="Q7U532"/>
<dbReference type="Pfam" id="PF05258">
    <property type="entry name" value="DciA"/>
    <property type="match status" value="1"/>
</dbReference>
<organism evidence="1 2">
    <name type="scientific">Parasynechococcus marenigrum (strain WH8102)</name>
    <dbReference type="NCBI Taxonomy" id="84588"/>
    <lineage>
        <taxon>Bacteria</taxon>
        <taxon>Bacillati</taxon>
        <taxon>Cyanobacteriota</taxon>
        <taxon>Cyanophyceae</taxon>
        <taxon>Synechococcales</taxon>
        <taxon>Prochlorococcaceae</taxon>
        <taxon>Parasynechococcus</taxon>
        <taxon>Parasynechococcus marenigrum</taxon>
    </lineage>
</organism>
<dbReference type="HOGENOM" id="CLU_130866_0_0_3"/>
<gene>
    <name evidence="1" type="ordered locus">SYNW1880</name>
</gene>